<dbReference type="Pfam" id="PF06518">
    <property type="entry name" value="DUF1104"/>
    <property type="match status" value="1"/>
</dbReference>
<dbReference type="AlphaFoldDB" id="A0AAX2AGR3"/>
<accession>A0AAX2AGR3</accession>
<keyword evidence="3" id="KW-1185">Reference proteome</keyword>
<dbReference type="EMBL" id="NXID01000025">
    <property type="protein sequence ID" value="RXK15567.1"/>
    <property type="molecule type" value="Genomic_DNA"/>
</dbReference>
<name>A0AAX2AGR3_9BACT</name>
<protein>
    <submittedName>
        <fullName evidence="2">DUF1104 domain-containing protein</fullName>
    </submittedName>
</protein>
<dbReference type="InterPro" id="IPR009488">
    <property type="entry name" value="DUF1104"/>
</dbReference>
<organism evidence="2 3">
    <name type="scientific">Malaciobacter mytili LMG 24559</name>
    <dbReference type="NCBI Taxonomy" id="1032238"/>
    <lineage>
        <taxon>Bacteria</taxon>
        <taxon>Pseudomonadati</taxon>
        <taxon>Campylobacterota</taxon>
        <taxon>Epsilonproteobacteria</taxon>
        <taxon>Campylobacterales</taxon>
        <taxon>Arcobacteraceae</taxon>
        <taxon>Malaciobacter</taxon>
    </lineage>
</organism>
<dbReference type="Proteomes" id="UP000290092">
    <property type="component" value="Unassembled WGS sequence"/>
</dbReference>
<keyword evidence="1" id="KW-0732">Signal</keyword>
<comment type="caution">
    <text evidence="2">The sequence shown here is derived from an EMBL/GenBank/DDBJ whole genome shotgun (WGS) entry which is preliminary data.</text>
</comment>
<sequence length="72" mass="8581">MFRFFILTLMIFTFAFSKTNFSEMSNQELIAIMGYVKSNEKKAFEKELQSRVSTMNDKEKKAYIKNLPKLQR</sequence>
<proteinExistence type="predicted"/>
<evidence type="ECO:0000256" key="1">
    <source>
        <dbReference type="SAM" id="SignalP"/>
    </source>
</evidence>
<feature type="signal peptide" evidence="1">
    <location>
        <begin position="1"/>
        <end position="17"/>
    </location>
</feature>
<dbReference type="RefSeq" id="WP_114842087.1">
    <property type="nucleotide sequence ID" value="NZ_CP031219.1"/>
</dbReference>
<feature type="chain" id="PRO_5043533403" evidence="1">
    <location>
        <begin position="18"/>
        <end position="72"/>
    </location>
</feature>
<evidence type="ECO:0000313" key="2">
    <source>
        <dbReference type="EMBL" id="RXK15567.1"/>
    </source>
</evidence>
<reference evidence="2 3" key="1">
    <citation type="submission" date="2017-09" db="EMBL/GenBank/DDBJ databases">
        <title>Genomics of the genus Arcobacter.</title>
        <authorList>
            <person name="Perez-Cataluna A."/>
            <person name="Figueras M.J."/>
            <person name="Salas-Masso N."/>
        </authorList>
    </citation>
    <scope>NUCLEOTIDE SEQUENCE [LARGE SCALE GENOMIC DNA]</scope>
    <source>
        <strain evidence="2 3">CECT 7386</strain>
    </source>
</reference>
<gene>
    <name evidence="2" type="ORF">CP985_07900</name>
</gene>
<dbReference type="KEGG" id="amyt:AMYT_1667"/>
<dbReference type="Gene3D" id="1.20.120.1430">
    <property type="entry name" value="HP0721 helical bundle"/>
    <property type="match status" value="1"/>
</dbReference>
<evidence type="ECO:0000313" key="3">
    <source>
        <dbReference type="Proteomes" id="UP000290092"/>
    </source>
</evidence>
<dbReference type="InterPro" id="IPR038310">
    <property type="entry name" value="DUF1104_sf"/>
</dbReference>